<gene>
    <name evidence="1" type="primary">90</name>
    <name evidence="1" type="ORF">000TH010_90</name>
</gene>
<organism evidence="1 2">
    <name type="scientific">Bacillus phage 000TH010</name>
    <dbReference type="NCBI Taxonomy" id="2601652"/>
    <lineage>
        <taxon>Viruses</taxon>
        <taxon>Duplodnaviria</taxon>
        <taxon>Heunggongvirae</taxon>
        <taxon>Uroviricota</taxon>
        <taxon>Caudoviricetes</taxon>
        <taxon>Trautnerviridae</taxon>
        <taxon>Polsinellivirinae</taxon>
        <taxon>Rivavirus</taxon>
        <taxon>Rivavirus rv000TH010</taxon>
    </lineage>
</organism>
<protein>
    <submittedName>
        <fullName evidence="1">Uncharacterized protein</fullName>
    </submittedName>
</protein>
<dbReference type="EMBL" id="MN176219">
    <property type="protein sequence ID" value="QFR56303.1"/>
    <property type="molecule type" value="Genomic_DNA"/>
</dbReference>
<evidence type="ECO:0000313" key="1">
    <source>
        <dbReference type="EMBL" id="QFR56303.1"/>
    </source>
</evidence>
<evidence type="ECO:0000313" key="2">
    <source>
        <dbReference type="Proteomes" id="UP000325623"/>
    </source>
</evidence>
<name>A0A5P8PHX7_9CAUD</name>
<dbReference type="KEGG" id="vg:77850625"/>
<dbReference type="Proteomes" id="UP000325623">
    <property type="component" value="Segment"/>
</dbReference>
<proteinExistence type="predicted"/>
<reference evidence="1 2" key="1">
    <citation type="submission" date="2019-07" db="EMBL/GenBank/DDBJ databases">
        <authorList>
            <person name="Tomko B.E."/>
            <person name="Krukonis G.P."/>
            <person name="Delesalle V.A."/>
        </authorList>
    </citation>
    <scope>NUCLEOTIDE SEQUENCE [LARGE SCALE GENOMIC DNA]</scope>
</reference>
<sequence length="72" mass="8256">MRYGIKIGEHFLKDFDENIITKDHVLLLTKDESQAAAWHKQSLQTAQRIAHEYSARLVPLSEFARPCPCCGK</sequence>
<dbReference type="GeneID" id="77850625"/>
<accession>A0A5P8PHX7</accession>
<dbReference type="RefSeq" id="YP_010644401.1">
    <property type="nucleotide sequence ID" value="NC_070624.1"/>
</dbReference>
<keyword evidence="2" id="KW-1185">Reference proteome</keyword>